<keyword evidence="1" id="KW-1185">Reference proteome</keyword>
<dbReference type="Pfam" id="PF05056">
    <property type="entry name" value="DUF674"/>
    <property type="match status" value="1"/>
</dbReference>
<organism evidence="1 2">
    <name type="scientific">Gossypium hirsutum</name>
    <name type="common">Upland cotton</name>
    <name type="synonym">Gossypium mexicanum</name>
    <dbReference type="NCBI Taxonomy" id="3635"/>
    <lineage>
        <taxon>Eukaryota</taxon>
        <taxon>Viridiplantae</taxon>
        <taxon>Streptophyta</taxon>
        <taxon>Embryophyta</taxon>
        <taxon>Tracheophyta</taxon>
        <taxon>Spermatophyta</taxon>
        <taxon>Magnoliopsida</taxon>
        <taxon>eudicotyledons</taxon>
        <taxon>Gunneridae</taxon>
        <taxon>Pentapetalae</taxon>
        <taxon>rosids</taxon>
        <taxon>malvids</taxon>
        <taxon>Malvales</taxon>
        <taxon>Malvaceae</taxon>
        <taxon>Malvoideae</taxon>
        <taxon>Gossypium</taxon>
    </lineage>
</organism>
<dbReference type="Proteomes" id="UP000818029">
    <property type="component" value="Chromosome A01"/>
</dbReference>
<reference evidence="1" key="1">
    <citation type="journal article" date="2020" name="Nat. Genet.">
        <title>Genomic diversifications of five Gossypium allopolyploid species and their impact on cotton improvement.</title>
        <authorList>
            <person name="Chen Z.J."/>
            <person name="Sreedasyam A."/>
            <person name="Ando A."/>
            <person name="Song Q."/>
            <person name="De Santiago L.M."/>
            <person name="Hulse-Kemp A.M."/>
            <person name="Ding M."/>
            <person name="Ye W."/>
            <person name="Kirkbride R.C."/>
            <person name="Jenkins J."/>
            <person name="Plott C."/>
            <person name="Lovell J."/>
            <person name="Lin Y.M."/>
            <person name="Vaughn R."/>
            <person name="Liu B."/>
            <person name="Simpson S."/>
            <person name="Scheffler B.E."/>
            <person name="Wen L."/>
            <person name="Saski C.A."/>
            <person name="Grover C.E."/>
            <person name="Hu G."/>
            <person name="Conover J.L."/>
            <person name="Carlson J.W."/>
            <person name="Shu S."/>
            <person name="Boston L.B."/>
            <person name="Williams M."/>
            <person name="Peterson D.G."/>
            <person name="McGee K."/>
            <person name="Jones D.C."/>
            <person name="Wendel J.F."/>
            <person name="Stelly D.M."/>
            <person name="Grimwood J."/>
            <person name="Schmutz J."/>
        </authorList>
    </citation>
    <scope>NUCLEOTIDE SEQUENCE [LARGE SCALE GENOMIC DNA]</scope>
    <source>
        <strain evidence="1">cv. TM-1</strain>
    </source>
</reference>
<evidence type="ECO:0000313" key="2">
    <source>
        <dbReference type="RefSeq" id="XP_040971668.1"/>
    </source>
</evidence>
<protein>
    <submittedName>
        <fullName evidence="2">Uncharacterized protein isoform X2</fullName>
    </submittedName>
</protein>
<evidence type="ECO:0000313" key="1">
    <source>
        <dbReference type="Proteomes" id="UP000818029"/>
    </source>
</evidence>
<reference evidence="2" key="2">
    <citation type="submission" date="2025-08" db="UniProtKB">
        <authorList>
            <consortium name="RefSeq"/>
        </authorList>
    </citation>
    <scope>IDENTIFICATION</scope>
</reference>
<name>A0ABM3BX87_GOSHI</name>
<dbReference type="RefSeq" id="XP_040971668.1">
    <property type="nucleotide sequence ID" value="XM_041115734.1"/>
</dbReference>
<dbReference type="InterPro" id="IPR007750">
    <property type="entry name" value="DUF674"/>
</dbReference>
<dbReference type="GeneID" id="121230644"/>
<gene>
    <name evidence="2" type="primary">LOC121230644</name>
</gene>
<accession>A0ABM3BX87</accession>
<dbReference type="PANTHER" id="PTHR33103">
    <property type="entry name" value="OS01G0153900 PROTEIN"/>
    <property type="match status" value="1"/>
</dbReference>
<proteinExistence type="predicted"/>
<dbReference type="PANTHER" id="PTHR33103:SF27">
    <property type="entry name" value="OS04G0594700 PROTEIN"/>
    <property type="match status" value="1"/>
</dbReference>
<sequence length="321" mass="36164">MASEDPTKVSIKLLIDQESNKVIVAEAGSDIVDIFRSLLKFPLGNIARLIGKHQCLQRAGCLNNLYNSVENLSLTSFRTDACKSMLLNPRSIYEDEYSKKLKLYMDVSEPTGYFLCRTYLCIKTGRWFSHYKTSRCSCGELMDNPTDLKVGTVANKDESEGESMFFITDDLTVMHGLPGDLMNILLNLGINNVCQIEEKVVDISSNEMLNLLSHSLFSKTTLTDVFLRKQSTMFVEQSMLVAPNVKVTTEKDSKTRVKIMLRKSDRKILYGEASEDFVDLLFSFLTIPLEFALELLGVAQLSFQVSVLSILQKFCIAHTVI</sequence>